<dbReference type="EMBL" id="MPDP01000012">
    <property type="protein sequence ID" value="KAK1496724.1"/>
    <property type="molecule type" value="Genomic_DNA"/>
</dbReference>
<dbReference type="Proteomes" id="UP001239213">
    <property type="component" value="Unassembled WGS sequence"/>
</dbReference>
<evidence type="ECO:0000256" key="1">
    <source>
        <dbReference type="SAM" id="MobiDB-lite"/>
    </source>
</evidence>
<accession>A0AAI9YCD0</accession>
<comment type="caution">
    <text evidence="2">The sequence shown here is derived from an EMBL/GenBank/DDBJ whole genome shotgun (WGS) entry which is preliminary data.</text>
</comment>
<name>A0AAI9YCD0_9PEZI</name>
<proteinExistence type="predicted"/>
<dbReference type="AlphaFoldDB" id="A0AAI9YCD0"/>
<evidence type="ECO:0000313" key="3">
    <source>
        <dbReference type="Proteomes" id="UP001239213"/>
    </source>
</evidence>
<reference evidence="2" key="1">
    <citation type="submission" date="2016-11" db="EMBL/GenBank/DDBJ databases">
        <title>The genome sequence of Colletotrichum cuscutae.</title>
        <authorList>
            <person name="Baroncelli R."/>
        </authorList>
    </citation>
    <scope>NUCLEOTIDE SEQUENCE</scope>
    <source>
        <strain evidence="2">IMI 304802</strain>
    </source>
</reference>
<sequence>MVSKDPIERSLPIANGDDNASPTRSETDEKGIADATTYPSDDAESIRDFPWAWKATALICGVALSWGSSFSENTLGPLKSTLIKNLNINNSQYGAISSATSLVNTVLPILGIGLEVQFNLSIRLRLRRG</sequence>
<evidence type="ECO:0000313" key="2">
    <source>
        <dbReference type="EMBL" id="KAK1496724.1"/>
    </source>
</evidence>
<protein>
    <submittedName>
        <fullName evidence="2">Uncharacterized protein</fullName>
    </submittedName>
</protein>
<dbReference type="InterPro" id="IPR036259">
    <property type="entry name" value="MFS_trans_sf"/>
</dbReference>
<feature type="region of interest" description="Disordered" evidence="1">
    <location>
        <begin position="1"/>
        <end position="41"/>
    </location>
</feature>
<dbReference type="SUPFAM" id="SSF103473">
    <property type="entry name" value="MFS general substrate transporter"/>
    <property type="match status" value="1"/>
</dbReference>
<gene>
    <name evidence="2" type="ORF">CCUS01_13303</name>
</gene>
<organism evidence="2 3">
    <name type="scientific">Colletotrichum cuscutae</name>
    <dbReference type="NCBI Taxonomy" id="1209917"/>
    <lineage>
        <taxon>Eukaryota</taxon>
        <taxon>Fungi</taxon>
        <taxon>Dikarya</taxon>
        <taxon>Ascomycota</taxon>
        <taxon>Pezizomycotina</taxon>
        <taxon>Sordariomycetes</taxon>
        <taxon>Hypocreomycetidae</taxon>
        <taxon>Glomerellales</taxon>
        <taxon>Glomerellaceae</taxon>
        <taxon>Colletotrichum</taxon>
        <taxon>Colletotrichum acutatum species complex</taxon>
    </lineage>
</organism>
<keyword evidence="3" id="KW-1185">Reference proteome</keyword>